<protein>
    <submittedName>
        <fullName evidence="1">Uncharacterized protein</fullName>
    </submittedName>
</protein>
<name>A0ABS8Y7B4_DATST</name>
<feature type="non-terminal residue" evidence="1">
    <location>
        <position position="1"/>
    </location>
</feature>
<comment type="caution">
    <text evidence="1">The sequence shown here is derived from an EMBL/GenBank/DDBJ whole genome shotgun (WGS) entry which is preliminary data.</text>
</comment>
<proteinExistence type="predicted"/>
<sequence>SSSGAELLIKNFSVAKKMLDICGGSIGSSCLGHWKTLLQLYSQVINNLDDASGLVLSESTGCIAAMLFRVVSSSLPTLIGTLKELLDHASSSGITDLLILCLATSGSGSSNLLRASAEACRALWLTGGCI</sequence>
<organism evidence="1 2">
    <name type="scientific">Datura stramonium</name>
    <name type="common">Jimsonweed</name>
    <name type="synonym">Common thornapple</name>
    <dbReference type="NCBI Taxonomy" id="4076"/>
    <lineage>
        <taxon>Eukaryota</taxon>
        <taxon>Viridiplantae</taxon>
        <taxon>Streptophyta</taxon>
        <taxon>Embryophyta</taxon>
        <taxon>Tracheophyta</taxon>
        <taxon>Spermatophyta</taxon>
        <taxon>Magnoliopsida</taxon>
        <taxon>eudicotyledons</taxon>
        <taxon>Gunneridae</taxon>
        <taxon>Pentapetalae</taxon>
        <taxon>asterids</taxon>
        <taxon>lamiids</taxon>
        <taxon>Solanales</taxon>
        <taxon>Solanaceae</taxon>
        <taxon>Solanoideae</taxon>
        <taxon>Datureae</taxon>
        <taxon>Datura</taxon>
    </lineage>
</organism>
<keyword evidence="2" id="KW-1185">Reference proteome</keyword>
<evidence type="ECO:0000313" key="2">
    <source>
        <dbReference type="Proteomes" id="UP000823775"/>
    </source>
</evidence>
<dbReference type="Proteomes" id="UP000823775">
    <property type="component" value="Unassembled WGS sequence"/>
</dbReference>
<gene>
    <name evidence="1" type="ORF">HAX54_013732</name>
</gene>
<evidence type="ECO:0000313" key="1">
    <source>
        <dbReference type="EMBL" id="MCE5165984.1"/>
    </source>
</evidence>
<accession>A0ABS8Y7B4</accession>
<reference evidence="1 2" key="1">
    <citation type="journal article" date="2021" name="BMC Genomics">
        <title>Datura genome reveals duplications of psychoactive alkaloid biosynthetic genes and high mutation rate following tissue culture.</title>
        <authorList>
            <person name="Rajewski A."/>
            <person name="Carter-House D."/>
            <person name="Stajich J."/>
            <person name="Litt A."/>
        </authorList>
    </citation>
    <scope>NUCLEOTIDE SEQUENCE [LARGE SCALE GENOMIC DNA]</scope>
    <source>
        <strain evidence="1">AR-01</strain>
    </source>
</reference>
<dbReference type="EMBL" id="JACEIK010018313">
    <property type="protein sequence ID" value="MCE5165984.1"/>
    <property type="molecule type" value="Genomic_DNA"/>
</dbReference>